<dbReference type="RefSeq" id="WP_064285314.1">
    <property type="nucleotide sequence ID" value="NZ_LWCS01000087.1"/>
</dbReference>
<dbReference type="EMBL" id="LWCS01000087">
    <property type="protein sequence ID" value="OAN27525.1"/>
    <property type="molecule type" value="Genomic_DNA"/>
</dbReference>
<dbReference type="AlphaFoldDB" id="A0A178LBQ6"/>
<dbReference type="PANTHER" id="PTHR30157:SF0">
    <property type="entry name" value="NADPH-DEPENDENT FERRIC-CHELATE REDUCTASE"/>
    <property type="match status" value="1"/>
</dbReference>
<name>A0A178LBQ6_MYCIR</name>
<dbReference type="InterPro" id="IPR017938">
    <property type="entry name" value="Riboflavin_synthase-like_b-brl"/>
</dbReference>
<gene>
    <name evidence="2" type="ORF">A4X20_11855</name>
</gene>
<dbReference type="Proteomes" id="UP000078396">
    <property type="component" value="Unassembled WGS sequence"/>
</dbReference>
<dbReference type="PANTHER" id="PTHR30157">
    <property type="entry name" value="FERRIC REDUCTASE, NADPH-DEPENDENT"/>
    <property type="match status" value="1"/>
</dbReference>
<dbReference type="PROSITE" id="PS51384">
    <property type="entry name" value="FAD_FR"/>
    <property type="match status" value="1"/>
</dbReference>
<dbReference type="OrthoDB" id="9814826at2"/>
<protein>
    <submittedName>
        <fullName evidence="2">NADPH-dependent ferric siderophore reductase</fullName>
    </submittedName>
</protein>
<dbReference type="InterPro" id="IPR007037">
    <property type="entry name" value="SIP_rossman_dom"/>
</dbReference>
<dbReference type="InterPro" id="IPR013113">
    <property type="entry name" value="SIP_FAD-bd"/>
</dbReference>
<proteinExistence type="predicted"/>
<dbReference type="CDD" id="cd06193">
    <property type="entry name" value="siderophore_interacting"/>
    <property type="match status" value="1"/>
</dbReference>
<dbReference type="Gene3D" id="3.40.50.80">
    <property type="entry name" value="Nucleotide-binding domain of ferredoxin-NADP reductase (FNR) module"/>
    <property type="match status" value="1"/>
</dbReference>
<evidence type="ECO:0000259" key="1">
    <source>
        <dbReference type="PROSITE" id="PS51384"/>
    </source>
</evidence>
<dbReference type="Pfam" id="PF04954">
    <property type="entry name" value="SIP"/>
    <property type="match status" value="1"/>
</dbReference>
<sequence length="270" mass="29774">MSFSHASVVEIAGLSSRFRRIVLHVDDAAALDVKDGGDSAVGVYFNPADHPHGAGRNYSVRYHDGSRITLDVVLHSRGPGTDWASSASKGDRVVLDHARSWYRPPPNTDWQLLVSDLSGLPAAARIIEELAEPTWATLLIEVATDEDLRYLPQRSDVTVISTVGTGNGHAPSALADAVRAFDMPDGPGYFWFAGEAAESRAVRKYVRSLGWRIDQYDITGYWRFDSENWDARFAEVEGDVLAVYERALTEGKGDKIAFEEFDEACERIGL</sequence>
<evidence type="ECO:0000313" key="3">
    <source>
        <dbReference type="Proteomes" id="UP000078396"/>
    </source>
</evidence>
<dbReference type="Pfam" id="PF08021">
    <property type="entry name" value="FAD_binding_9"/>
    <property type="match status" value="1"/>
</dbReference>
<dbReference type="Gene3D" id="2.40.30.10">
    <property type="entry name" value="Translation factors"/>
    <property type="match status" value="1"/>
</dbReference>
<dbReference type="STRING" id="912594.AWC12_05665"/>
<dbReference type="GO" id="GO:0016491">
    <property type="term" value="F:oxidoreductase activity"/>
    <property type="evidence" value="ECO:0007669"/>
    <property type="project" value="InterPro"/>
</dbReference>
<dbReference type="InterPro" id="IPR039374">
    <property type="entry name" value="SIP_fam"/>
</dbReference>
<feature type="domain" description="FAD-binding FR-type" evidence="1">
    <location>
        <begin position="1"/>
        <end position="105"/>
    </location>
</feature>
<organism evidence="2 3">
    <name type="scientific">Mycolicibacterium iranicum</name>
    <name type="common">Mycobacterium iranicum</name>
    <dbReference type="NCBI Taxonomy" id="912594"/>
    <lineage>
        <taxon>Bacteria</taxon>
        <taxon>Bacillati</taxon>
        <taxon>Actinomycetota</taxon>
        <taxon>Actinomycetes</taxon>
        <taxon>Mycobacteriales</taxon>
        <taxon>Mycobacteriaceae</taxon>
        <taxon>Mycolicibacterium</taxon>
    </lineage>
</organism>
<comment type="caution">
    <text evidence="2">The sequence shown here is derived from an EMBL/GenBank/DDBJ whole genome shotgun (WGS) entry which is preliminary data.</text>
</comment>
<dbReference type="InterPro" id="IPR039261">
    <property type="entry name" value="FNR_nucleotide-bd"/>
</dbReference>
<evidence type="ECO:0000313" key="2">
    <source>
        <dbReference type="EMBL" id="OAN27525.1"/>
    </source>
</evidence>
<reference evidence="2 3" key="1">
    <citation type="submission" date="2016-04" db="EMBL/GenBank/DDBJ databases">
        <title>Draft Genome Sequences of Staphylococcus capitis Strain H36, S. capitis Strain H65, S. cohnii Strain H62, S. hominis Strain H69, Mycobacterium iranicum Strain H39, Plantibacter sp. Strain H53, Pseudomonas oryzihabitans Strain H72, and Microbacterium sp. Strain H83, isolated from residential settings.</title>
        <authorList>
            <person name="Lymperopoulou D."/>
            <person name="Adams R.I."/>
            <person name="Lindow S."/>
            <person name="Coil D.A."/>
            <person name="Jospin G."/>
            <person name="Eisen J.A."/>
        </authorList>
    </citation>
    <scope>NUCLEOTIDE SEQUENCE [LARGE SCALE GENOMIC DNA]</scope>
    <source>
        <strain evidence="2 3">H39</strain>
    </source>
</reference>
<accession>A0A178LBQ6</accession>
<dbReference type="SUPFAM" id="SSF63380">
    <property type="entry name" value="Riboflavin synthase domain-like"/>
    <property type="match status" value="1"/>
</dbReference>
<dbReference type="InterPro" id="IPR017927">
    <property type="entry name" value="FAD-bd_FR_type"/>
</dbReference>